<dbReference type="Pfam" id="PF17111">
    <property type="entry name" value="PigL_N"/>
    <property type="match status" value="1"/>
</dbReference>
<dbReference type="Proteomes" id="UP001303473">
    <property type="component" value="Unassembled WGS sequence"/>
</dbReference>
<name>A0AAN6MZ62_9PEZI</name>
<evidence type="ECO:0000313" key="4">
    <source>
        <dbReference type="Proteomes" id="UP001303473"/>
    </source>
</evidence>
<evidence type="ECO:0000259" key="2">
    <source>
        <dbReference type="PROSITE" id="PS50238"/>
    </source>
</evidence>
<sequence length="633" mass="69447">MDWICITTSCFAVSNAIAKTSRTLHAFVREVRESRSDLHGISSELHSLDAVLDLLKDDAVSFPPQLARQTPAVLRKCLTLISELEGCISVLDRSGLSRSDKKSRWMASRGHITKLGWTLEGYKSSLGLALDLDVLIAPPSSRSSDSSAQQYLVDRNEVATVMSQIRRMMTRLQGESQQNGAVLTLKVYLDALHAHALAALSVELDRLEIRRTSSSVSDPPDSAIEMGDEPIFPAAKRSDPQTFGIPIEEIDELLDELRDMPGRPPTPPPRAAARADSLRSSLESPLNRRPSTAGSHYSSAHKPPGSLNSWGVSSTGLRQRTPSSFCTPVTDLASDNQSISSSGNGHTREFDGHIRTVSDTAELRPSTANGYQSLVRRRSSRLSATFKNMKLKLPLKATDCENVPEPDCIFGVSLEKSIQIARGIAGTRHGGGGASTGDYPLCVLRCVYFIRDVGVDIPHLFGQDAEPERLQLLKETFSTAPHYGKELDWSGFSVYDAADLILLFLSELKKPLVSESVVNRWISLSKQATLPGSLAIRQDQCIDFWEEALGGIRGHSRSLFKLLLNLWGDIADAADTNDMTAERLAGRAMRALMHIPAVKYDTDYLLGLAFLIRKRSEYNVSVRGETRTSNAAF</sequence>
<feature type="compositionally biased region" description="Polar residues" evidence="1">
    <location>
        <begin position="306"/>
        <end position="345"/>
    </location>
</feature>
<dbReference type="SMART" id="SM00324">
    <property type="entry name" value="RhoGAP"/>
    <property type="match status" value="1"/>
</dbReference>
<evidence type="ECO:0000313" key="3">
    <source>
        <dbReference type="EMBL" id="KAK3936217.1"/>
    </source>
</evidence>
<protein>
    <submittedName>
        <fullName evidence="3">Group protein</fullName>
    </submittedName>
</protein>
<dbReference type="GO" id="GO:0007165">
    <property type="term" value="P:signal transduction"/>
    <property type="evidence" value="ECO:0007669"/>
    <property type="project" value="InterPro"/>
</dbReference>
<accession>A0AAN6MZ62</accession>
<dbReference type="Pfam" id="PF00620">
    <property type="entry name" value="RhoGAP"/>
    <property type="match status" value="1"/>
</dbReference>
<dbReference type="PROSITE" id="PS50238">
    <property type="entry name" value="RHOGAP"/>
    <property type="match status" value="1"/>
</dbReference>
<evidence type="ECO:0000256" key="1">
    <source>
        <dbReference type="SAM" id="MobiDB-lite"/>
    </source>
</evidence>
<dbReference type="Gene3D" id="1.10.555.10">
    <property type="entry name" value="Rho GTPase activation protein"/>
    <property type="match status" value="1"/>
</dbReference>
<feature type="compositionally biased region" description="Polar residues" evidence="1">
    <location>
        <begin position="278"/>
        <end position="298"/>
    </location>
</feature>
<comment type="caution">
    <text evidence="3">The sequence shown here is derived from an EMBL/GenBank/DDBJ whole genome shotgun (WGS) entry which is preliminary data.</text>
</comment>
<dbReference type="SUPFAM" id="SSF48350">
    <property type="entry name" value="GTPase activation domain, GAP"/>
    <property type="match status" value="1"/>
</dbReference>
<dbReference type="EMBL" id="MU853891">
    <property type="protein sequence ID" value="KAK3936217.1"/>
    <property type="molecule type" value="Genomic_DNA"/>
</dbReference>
<keyword evidence="4" id="KW-1185">Reference proteome</keyword>
<dbReference type="InterPro" id="IPR000198">
    <property type="entry name" value="RhoGAP_dom"/>
</dbReference>
<proteinExistence type="predicted"/>
<dbReference type="AlphaFoldDB" id="A0AAN6MZ62"/>
<organism evidence="3 4">
    <name type="scientific">Diplogelasinospora grovesii</name>
    <dbReference type="NCBI Taxonomy" id="303347"/>
    <lineage>
        <taxon>Eukaryota</taxon>
        <taxon>Fungi</taxon>
        <taxon>Dikarya</taxon>
        <taxon>Ascomycota</taxon>
        <taxon>Pezizomycotina</taxon>
        <taxon>Sordariomycetes</taxon>
        <taxon>Sordariomycetidae</taxon>
        <taxon>Sordariales</taxon>
        <taxon>Diplogelasinosporaceae</taxon>
        <taxon>Diplogelasinospora</taxon>
    </lineage>
</organism>
<feature type="domain" description="Rho-GAP" evidence="2">
    <location>
        <begin position="412"/>
        <end position="619"/>
    </location>
</feature>
<dbReference type="InterPro" id="IPR031348">
    <property type="entry name" value="PigL_N"/>
</dbReference>
<gene>
    <name evidence="3" type="ORF">QBC46DRAFT_35810</name>
</gene>
<feature type="compositionally biased region" description="Basic and acidic residues" evidence="1">
    <location>
        <begin position="346"/>
        <end position="356"/>
    </location>
</feature>
<reference evidence="4" key="1">
    <citation type="journal article" date="2023" name="Mol. Phylogenet. Evol.">
        <title>Genome-scale phylogeny and comparative genomics of the fungal order Sordariales.</title>
        <authorList>
            <person name="Hensen N."/>
            <person name="Bonometti L."/>
            <person name="Westerberg I."/>
            <person name="Brannstrom I.O."/>
            <person name="Guillou S."/>
            <person name="Cros-Aarteil S."/>
            <person name="Calhoun S."/>
            <person name="Haridas S."/>
            <person name="Kuo A."/>
            <person name="Mondo S."/>
            <person name="Pangilinan J."/>
            <person name="Riley R."/>
            <person name="LaButti K."/>
            <person name="Andreopoulos B."/>
            <person name="Lipzen A."/>
            <person name="Chen C."/>
            <person name="Yan M."/>
            <person name="Daum C."/>
            <person name="Ng V."/>
            <person name="Clum A."/>
            <person name="Steindorff A."/>
            <person name="Ohm R.A."/>
            <person name="Martin F."/>
            <person name="Silar P."/>
            <person name="Natvig D.O."/>
            <person name="Lalanne C."/>
            <person name="Gautier V."/>
            <person name="Ament-Velasquez S.L."/>
            <person name="Kruys A."/>
            <person name="Hutchinson M.I."/>
            <person name="Powell A.J."/>
            <person name="Barry K."/>
            <person name="Miller A.N."/>
            <person name="Grigoriev I.V."/>
            <person name="Debuchy R."/>
            <person name="Gladieux P."/>
            <person name="Hiltunen Thoren M."/>
            <person name="Johannesson H."/>
        </authorList>
    </citation>
    <scope>NUCLEOTIDE SEQUENCE [LARGE SCALE GENOMIC DNA]</scope>
    <source>
        <strain evidence="4">CBS 340.73</strain>
    </source>
</reference>
<feature type="region of interest" description="Disordered" evidence="1">
    <location>
        <begin position="257"/>
        <end position="357"/>
    </location>
</feature>
<dbReference type="InterPro" id="IPR008936">
    <property type="entry name" value="Rho_GTPase_activation_prot"/>
</dbReference>